<organism evidence="1 2">
    <name type="scientific">Cellulomonas iranensis</name>
    <dbReference type="NCBI Taxonomy" id="76862"/>
    <lineage>
        <taxon>Bacteria</taxon>
        <taxon>Bacillati</taxon>
        <taxon>Actinomycetota</taxon>
        <taxon>Actinomycetes</taxon>
        <taxon>Micrococcales</taxon>
        <taxon>Cellulomonadaceae</taxon>
        <taxon>Cellulomonas</taxon>
    </lineage>
</organism>
<dbReference type="RefSeq" id="WP_070321003.1">
    <property type="nucleotide sequence ID" value="NZ_CP194061.1"/>
</dbReference>
<evidence type="ECO:0000313" key="2">
    <source>
        <dbReference type="Proteomes" id="UP001240250"/>
    </source>
</evidence>
<gene>
    <name evidence="1" type="ORF">JO380_000574</name>
</gene>
<sequence>MTTTVPSPAAARPRSWWRRNRWALVALPLALALMAAASADRVRSLWWEQGLHDPTTAAPGAAVAFHQDVRDGLGGTRPLDVEVRLDAVVDATTPPRDLVVPAGARAVQVEMTLSADPDVVLRGCSLAVRDADGTRYDYVANGWGTTQPASPCVPVDAPGPAPSLGDLDDVLTPDSTPRRPATWTVSPVVVLPADVQVSDVVLWWQLPQHVVLPTARE</sequence>
<proteinExistence type="predicted"/>
<name>A0ABU0GGH2_9CELL</name>
<dbReference type="EMBL" id="JAUSVM010000001">
    <property type="protein sequence ID" value="MDQ0424193.1"/>
    <property type="molecule type" value="Genomic_DNA"/>
</dbReference>
<accession>A0ABU0GGH2</accession>
<evidence type="ECO:0000313" key="1">
    <source>
        <dbReference type="EMBL" id="MDQ0424193.1"/>
    </source>
</evidence>
<comment type="caution">
    <text evidence="1">The sequence shown here is derived from an EMBL/GenBank/DDBJ whole genome shotgun (WGS) entry which is preliminary data.</text>
</comment>
<keyword evidence="2" id="KW-1185">Reference proteome</keyword>
<dbReference type="Proteomes" id="UP001240250">
    <property type="component" value="Unassembled WGS sequence"/>
</dbReference>
<reference evidence="1 2" key="1">
    <citation type="submission" date="2023-07" db="EMBL/GenBank/DDBJ databases">
        <title>Sequencing the genomes of 1000 actinobacteria strains.</title>
        <authorList>
            <person name="Klenk H.-P."/>
        </authorList>
    </citation>
    <scope>NUCLEOTIDE SEQUENCE [LARGE SCALE GENOMIC DNA]</scope>
    <source>
        <strain evidence="1 2">DSM 14785</strain>
    </source>
</reference>
<protein>
    <submittedName>
        <fullName evidence="1">Uncharacterized protein</fullName>
    </submittedName>
</protein>